<dbReference type="PANTHER" id="PTHR47481">
    <property type="match status" value="1"/>
</dbReference>
<dbReference type="OrthoDB" id="8060515at2759"/>
<dbReference type="PANTHER" id="PTHR47481:SF22">
    <property type="entry name" value="RETROTRANSPOSON GAG DOMAIN-CONTAINING PROTEIN"/>
    <property type="match status" value="1"/>
</dbReference>
<gene>
    <name evidence="3" type="ORF">ILUMI_17202</name>
</gene>
<dbReference type="GO" id="GO:0003676">
    <property type="term" value="F:nucleic acid binding"/>
    <property type="evidence" value="ECO:0007669"/>
    <property type="project" value="InterPro"/>
</dbReference>
<protein>
    <recommendedName>
        <fullName evidence="2">CCHC-type domain-containing protein</fullName>
    </recommendedName>
</protein>
<keyword evidence="1" id="KW-0862">Zinc</keyword>
<accession>A0A8K0CPV0</accession>
<reference evidence="3" key="1">
    <citation type="submission" date="2019-08" db="EMBL/GenBank/DDBJ databases">
        <title>The genome of the North American firefly Photinus pyralis.</title>
        <authorList>
            <consortium name="Photinus pyralis genome working group"/>
            <person name="Fallon T.R."/>
            <person name="Sander Lower S.E."/>
            <person name="Weng J.-K."/>
        </authorList>
    </citation>
    <scope>NUCLEOTIDE SEQUENCE</scope>
    <source>
        <strain evidence="3">TRF0915ILg1</strain>
        <tissue evidence="3">Whole body</tissue>
    </source>
</reference>
<proteinExistence type="predicted"/>
<keyword evidence="4" id="KW-1185">Reference proteome</keyword>
<evidence type="ECO:0000313" key="3">
    <source>
        <dbReference type="EMBL" id="KAF2888971.1"/>
    </source>
</evidence>
<dbReference type="GO" id="GO:0008270">
    <property type="term" value="F:zinc ion binding"/>
    <property type="evidence" value="ECO:0007669"/>
    <property type="project" value="UniProtKB-KW"/>
</dbReference>
<dbReference type="EMBL" id="VTPC01072204">
    <property type="protein sequence ID" value="KAF2888971.1"/>
    <property type="molecule type" value="Genomic_DNA"/>
</dbReference>
<sequence>MTPLQKQQIQDFLKKDRKCKSIITQTVADSHLEYIKDKHTAKEMWTALQNTFARKGIRNQLLLRKQLLQLKLEERGTLNLHFLTFDSIVRRFKASGDTLEKNDIICRLLLTLPKSYEMVITTIETIAGSDLTLDFVKGKLLDEEIKQKSKSNMVQENFTAFAGKSNCNKKKWNTSGQKRYTKMTNKSVNTGRYFRFKCHNCGQEGHKRAECRRKEHTDSGKKM</sequence>
<dbReference type="PROSITE" id="PS50158">
    <property type="entry name" value="ZF_CCHC"/>
    <property type="match status" value="1"/>
</dbReference>
<comment type="caution">
    <text evidence="3">The sequence shown here is derived from an EMBL/GenBank/DDBJ whole genome shotgun (WGS) entry which is preliminary data.</text>
</comment>
<dbReference type="Pfam" id="PF14223">
    <property type="entry name" value="Retrotran_gag_2"/>
    <property type="match status" value="1"/>
</dbReference>
<evidence type="ECO:0000313" key="4">
    <source>
        <dbReference type="Proteomes" id="UP000801492"/>
    </source>
</evidence>
<keyword evidence="1" id="KW-0863">Zinc-finger</keyword>
<organism evidence="3 4">
    <name type="scientific">Ignelater luminosus</name>
    <name type="common">Cucubano</name>
    <name type="synonym">Pyrophorus luminosus</name>
    <dbReference type="NCBI Taxonomy" id="2038154"/>
    <lineage>
        <taxon>Eukaryota</taxon>
        <taxon>Metazoa</taxon>
        <taxon>Ecdysozoa</taxon>
        <taxon>Arthropoda</taxon>
        <taxon>Hexapoda</taxon>
        <taxon>Insecta</taxon>
        <taxon>Pterygota</taxon>
        <taxon>Neoptera</taxon>
        <taxon>Endopterygota</taxon>
        <taxon>Coleoptera</taxon>
        <taxon>Polyphaga</taxon>
        <taxon>Elateriformia</taxon>
        <taxon>Elateroidea</taxon>
        <taxon>Elateridae</taxon>
        <taxon>Agrypninae</taxon>
        <taxon>Pyrophorini</taxon>
        <taxon>Ignelater</taxon>
    </lineage>
</organism>
<keyword evidence="1" id="KW-0479">Metal-binding</keyword>
<evidence type="ECO:0000256" key="1">
    <source>
        <dbReference type="PROSITE-ProRule" id="PRU00047"/>
    </source>
</evidence>
<evidence type="ECO:0000259" key="2">
    <source>
        <dbReference type="PROSITE" id="PS50158"/>
    </source>
</evidence>
<dbReference type="InterPro" id="IPR001878">
    <property type="entry name" value="Znf_CCHC"/>
</dbReference>
<dbReference type="AlphaFoldDB" id="A0A8K0CPV0"/>
<dbReference type="SMART" id="SM00343">
    <property type="entry name" value="ZnF_C2HC"/>
    <property type="match status" value="1"/>
</dbReference>
<feature type="domain" description="CCHC-type" evidence="2">
    <location>
        <begin position="197"/>
        <end position="213"/>
    </location>
</feature>
<dbReference type="Proteomes" id="UP000801492">
    <property type="component" value="Unassembled WGS sequence"/>
</dbReference>
<name>A0A8K0CPV0_IGNLU</name>